<dbReference type="AlphaFoldDB" id="A0A4R7UWB7"/>
<gene>
    <name evidence="1" type="ORF">CLV71_121144</name>
</gene>
<dbReference type="Proteomes" id="UP000294927">
    <property type="component" value="Unassembled WGS sequence"/>
</dbReference>
<name>A0A4R7UWB7_9PSEU</name>
<dbReference type="EMBL" id="SOCP01000021">
    <property type="protein sequence ID" value="TDV41078.1"/>
    <property type="molecule type" value="Genomic_DNA"/>
</dbReference>
<organism evidence="1 2">
    <name type="scientific">Actinophytocola oryzae</name>
    <dbReference type="NCBI Taxonomy" id="502181"/>
    <lineage>
        <taxon>Bacteria</taxon>
        <taxon>Bacillati</taxon>
        <taxon>Actinomycetota</taxon>
        <taxon>Actinomycetes</taxon>
        <taxon>Pseudonocardiales</taxon>
        <taxon>Pseudonocardiaceae</taxon>
    </lineage>
</organism>
<dbReference type="InterPro" id="IPR046029">
    <property type="entry name" value="DUF5987"/>
</dbReference>
<comment type="caution">
    <text evidence="1">The sequence shown here is derived from an EMBL/GenBank/DDBJ whole genome shotgun (WGS) entry which is preliminary data.</text>
</comment>
<proteinExistence type="predicted"/>
<accession>A0A4R7UWB7</accession>
<reference evidence="1 2" key="1">
    <citation type="submission" date="2019-03" db="EMBL/GenBank/DDBJ databases">
        <title>Genomic Encyclopedia of Archaeal and Bacterial Type Strains, Phase II (KMG-II): from individual species to whole genera.</title>
        <authorList>
            <person name="Goeker M."/>
        </authorList>
    </citation>
    <scope>NUCLEOTIDE SEQUENCE [LARGE SCALE GENOMIC DNA]</scope>
    <source>
        <strain evidence="1 2">DSM 45499</strain>
    </source>
</reference>
<protein>
    <submittedName>
        <fullName evidence="1">Uncharacterized protein</fullName>
    </submittedName>
</protein>
<evidence type="ECO:0000313" key="1">
    <source>
        <dbReference type="EMBL" id="TDV41078.1"/>
    </source>
</evidence>
<dbReference type="Pfam" id="PF19449">
    <property type="entry name" value="DUF5987"/>
    <property type="match status" value="1"/>
</dbReference>
<sequence>MAATPDLLDDVQTMTLEAYADTIVPGVKRFPDDHAIAGVCDDPGSVEAGVLELLADPATGVTAGLVPLSGMLNQHAAAYAERVGLSLDAGLPAFVALDYTHRTALVAELVAWGNPERDGWVLLAQFSNMAFDIAPHRHTVEALEEGHPGLVALGMTKPDDDGLWRYPDFGYGRELAKRHPNTTESGSPE</sequence>
<evidence type="ECO:0000313" key="2">
    <source>
        <dbReference type="Proteomes" id="UP000294927"/>
    </source>
</evidence>
<keyword evidence="2" id="KW-1185">Reference proteome</keyword>